<keyword evidence="2" id="KW-0472">Membrane</keyword>
<dbReference type="EMBL" id="LAZR01068999">
    <property type="protein sequence ID" value="KKK48574.1"/>
    <property type="molecule type" value="Genomic_DNA"/>
</dbReference>
<protein>
    <recommendedName>
        <fullName evidence="4">Phosphate transporter</fullName>
    </recommendedName>
</protein>
<keyword evidence="2" id="KW-1133">Transmembrane helix</keyword>
<evidence type="ECO:0000313" key="3">
    <source>
        <dbReference type="EMBL" id="KKK48574.1"/>
    </source>
</evidence>
<reference evidence="3" key="1">
    <citation type="journal article" date="2015" name="Nature">
        <title>Complex archaea that bridge the gap between prokaryotes and eukaryotes.</title>
        <authorList>
            <person name="Spang A."/>
            <person name="Saw J.H."/>
            <person name="Jorgensen S.L."/>
            <person name="Zaremba-Niedzwiedzka K."/>
            <person name="Martijn J."/>
            <person name="Lind A.E."/>
            <person name="van Eijk R."/>
            <person name="Schleper C."/>
            <person name="Guy L."/>
            <person name="Ettema T.J."/>
        </authorList>
    </citation>
    <scope>NUCLEOTIDE SEQUENCE</scope>
</reference>
<comment type="caution">
    <text evidence="3">The sequence shown here is derived from an EMBL/GenBank/DDBJ whole genome shotgun (WGS) entry which is preliminary data.</text>
</comment>
<evidence type="ECO:0008006" key="4">
    <source>
        <dbReference type="Google" id="ProtNLM"/>
    </source>
</evidence>
<gene>
    <name evidence="3" type="ORF">LCGC14_3143750</name>
</gene>
<accession>A0A0F8Y309</accession>
<dbReference type="AlphaFoldDB" id="A0A0F8Y309"/>
<name>A0A0F8Y309_9ZZZZ</name>
<keyword evidence="1" id="KW-0175">Coiled coil</keyword>
<feature type="transmembrane region" description="Helical" evidence="2">
    <location>
        <begin position="60"/>
        <end position="78"/>
    </location>
</feature>
<feature type="coiled-coil region" evidence="1">
    <location>
        <begin position="144"/>
        <end position="171"/>
    </location>
</feature>
<evidence type="ECO:0000256" key="2">
    <source>
        <dbReference type="SAM" id="Phobius"/>
    </source>
</evidence>
<keyword evidence="2" id="KW-0812">Transmembrane</keyword>
<organism evidence="3">
    <name type="scientific">marine sediment metagenome</name>
    <dbReference type="NCBI Taxonomy" id="412755"/>
    <lineage>
        <taxon>unclassified sequences</taxon>
        <taxon>metagenomes</taxon>
        <taxon>ecological metagenomes</taxon>
    </lineage>
</organism>
<feature type="transmembrane region" description="Helical" evidence="2">
    <location>
        <begin position="30"/>
        <end position="54"/>
    </location>
</feature>
<evidence type="ECO:0000256" key="1">
    <source>
        <dbReference type="SAM" id="Coils"/>
    </source>
</evidence>
<sequence length="320" mass="36001">LSTTYVTFMVAMGTSLADGAWGRDSAVYRVAGVVTVIGGWFFTAFVAFTAAFIVAFLISWGGIISILGLVILAAFILYRSSRLHRKRDAELKKKLEILEISTEEYNGDNILISCTKSVYQTLSTVSLLFANSIGGLVGLKRKTIKRNIKEIKELNKEVKFLKNNIFQTISKLQEDEIESGHYYVQVLDYLRETAHSLTFIADPIAIYIDNNHPPLIKGQQDDLQELSELIGTFFSNIIQTIKDSDFSKLDDLLDTQQFLLDSITKLKKRQLKRIKNGETGTKNSELILNTLTETKNLLLYTVNLLKAQRDFVAYASEDSS</sequence>
<proteinExistence type="predicted"/>
<feature type="non-terminal residue" evidence="3">
    <location>
        <position position="1"/>
    </location>
</feature>